<feature type="compositionally biased region" description="Polar residues" evidence="1">
    <location>
        <begin position="562"/>
        <end position="582"/>
    </location>
</feature>
<dbReference type="InterPro" id="IPR040853">
    <property type="entry name" value="RapA2_cadherin-like"/>
</dbReference>
<organism evidence="3">
    <name type="scientific">marine metagenome</name>
    <dbReference type="NCBI Taxonomy" id="408172"/>
    <lineage>
        <taxon>unclassified sequences</taxon>
        <taxon>metagenomes</taxon>
        <taxon>ecological metagenomes</taxon>
    </lineage>
</organism>
<dbReference type="SMART" id="SM00112">
    <property type="entry name" value="CA"/>
    <property type="match status" value="1"/>
</dbReference>
<feature type="compositionally biased region" description="Polar residues" evidence="1">
    <location>
        <begin position="428"/>
        <end position="440"/>
    </location>
</feature>
<dbReference type="GO" id="GO:0005509">
    <property type="term" value="F:calcium ion binding"/>
    <property type="evidence" value="ECO:0007669"/>
    <property type="project" value="InterPro"/>
</dbReference>
<dbReference type="Gene3D" id="2.60.40.2700">
    <property type="match status" value="2"/>
</dbReference>
<gene>
    <name evidence="3" type="ORF">METZ01_LOCUS153355</name>
</gene>
<dbReference type="PROSITE" id="PS50268">
    <property type="entry name" value="CADHERIN_2"/>
    <property type="match status" value="2"/>
</dbReference>
<dbReference type="InterPro" id="IPR015919">
    <property type="entry name" value="Cadherin-like_sf"/>
</dbReference>
<dbReference type="AlphaFoldDB" id="A0A382AGU7"/>
<dbReference type="InterPro" id="IPR013783">
    <property type="entry name" value="Ig-like_fold"/>
</dbReference>
<accession>A0A382AGU7</accession>
<proteinExistence type="predicted"/>
<dbReference type="InterPro" id="IPR002126">
    <property type="entry name" value="Cadherin-like_dom"/>
</dbReference>
<feature type="region of interest" description="Disordered" evidence="1">
    <location>
        <begin position="422"/>
        <end position="473"/>
    </location>
</feature>
<dbReference type="CDD" id="cd11304">
    <property type="entry name" value="Cadherin_repeat"/>
    <property type="match status" value="1"/>
</dbReference>
<feature type="region of interest" description="Disordered" evidence="1">
    <location>
        <begin position="562"/>
        <end position="595"/>
    </location>
</feature>
<dbReference type="InterPro" id="IPR010221">
    <property type="entry name" value="VCBS_dom"/>
</dbReference>
<protein>
    <recommendedName>
        <fullName evidence="2">Cadherin domain-containing protein</fullName>
    </recommendedName>
</protein>
<dbReference type="GO" id="GO:0016020">
    <property type="term" value="C:membrane"/>
    <property type="evidence" value="ECO:0007669"/>
    <property type="project" value="InterPro"/>
</dbReference>
<feature type="domain" description="Cadherin" evidence="2">
    <location>
        <begin position="163"/>
        <end position="264"/>
    </location>
</feature>
<dbReference type="Gene3D" id="2.60.40.10">
    <property type="entry name" value="Immunoglobulins"/>
    <property type="match status" value="1"/>
</dbReference>
<evidence type="ECO:0000313" key="3">
    <source>
        <dbReference type="EMBL" id="SVB00501.1"/>
    </source>
</evidence>
<dbReference type="EMBL" id="UINC01025258">
    <property type="protein sequence ID" value="SVB00501.1"/>
    <property type="molecule type" value="Genomic_DNA"/>
</dbReference>
<sequence length="780" mass="79225">DLRLTPATDSVADVTFSFMVHDGTAYSSSAYVLTTTHSAVNDAPTSAAATVSGTEDTLKTYATGNFAFSDVDSGDSIDKIKITVLESSGNLECQDKNGGSAGWEACVADDYVDAGTDLRLTPAADSVADVTFSFMVHDGTTYSAAAYVLTTTHSAVDDAPAFSSATASVNAAENQQAVGTYTATDTESDTITYTISGTDSDLFSIVDSTAVLTFGSAPNYEAPGCGANDDSNTCTVIITATANSLTDTKTITVTVTDANDAPTFTNSGTTTGTEDAVYSFTPATNDADGDDVTVTCSTCPSWLAMSGSALTGTPSDSGVGANSVVLTANDGTVGTTHSFTVTVTNVNDVGSVAISGTVAEDSTLTATVTDADNDGTDDTYTYSWESSSDLSSWSSIGSNSNQYTLTQSEVGKYIRASASYTDDDGTVESHSTQTSGTASNVDDDNTAVPTISGTLTQGQTLTASPVPLSGNDEDGTTNADASSYAGYSYQWESCTTTTTSTCGDISGATSSTYALTNSEVSKYMRVTVSYTDDLSSAESVNSALTTAISNINDAATISGANTGSITEDASPNTATGTPTVSDADSGEDTLQDVSSTAAGSGYGTYAVSSGTWTYTLDNSDSTVNALDSGSTAITDTFDVTSADGGTTMTVTVTISGANDAPTSAAATVSGTEDTLHTYAASNFAFSDVDTGDSISRIKITTLESSGNLECQDKNGGSAGWEACVADDYVDAGTDIRLTPASNSVADVTFSFMVYDGTAYSGSAYVLTTTHSAVNDAPTSA</sequence>
<feature type="compositionally biased region" description="Polar residues" evidence="1">
    <location>
        <begin position="447"/>
        <end position="463"/>
    </location>
</feature>
<dbReference type="GO" id="GO:0007156">
    <property type="term" value="P:homophilic cell adhesion via plasma membrane adhesion molecules"/>
    <property type="evidence" value="ECO:0007669"/>
    <property type="project" value="InterPro"/>
</dbReference>
<dbReference type="Pfam" id="PF17803">
    <property type="entry name" value="Cadherin_4"/>
    <property type="match status" value="1"/>
</dbReference>
<name>A0A382AGU7_9ZZZZ</name>
<feature type="domain" description="Cadherin" evidence="2">
    <location>
        <begin position="557"/>
        <end position="663"/>
    </location>
</feature>
<reference evidence="3" key="1">
    <citation type="submission" date="2018-05" db="EMBL/GenBank/DDBJ databases">
        <authorList>
            <person name="Lanie J.A."/>
            <person name="Ng W.-L."/>
            <person name="Kazmierczak K.M."/>
            <person name="Andrzejewski T.M."/>
            <person name="Davidsen T.M."/>
            <person name="Wayne K.J."/>
            <person name="Tettelin H."/>
            <person name="Glass J.I."/>
            <person name="Rusch D."/>
            <person name="Podicherti R."/>
            <person name="Tsui H.-C.T."/>
            <person name="Winkler M.E."/>
        </authorList>
    </citation>
    <scope>NUCLEOTIDE SEQUENCE</scope>
</reference>
<feature type="non-terminal residue" evidence="3">
    <location>
        <position position="780"/>
    </location>
</feature>
<dbReference type="SUPFAM" id="SSF49313">
    <property type="entry name" value="Cadherin-like"/>
    <property type="match status" value="2"/>
</dbReference>
<dbReference type="Gene3D" id="2.60.40.60">
    <property type="entry name" value="Cadherins"/>
    <property type="match status" value="1"/>
</dbReference>
<feature type="non-terminal residue" evidence="3">
    <location>
        <position position="1"/>
    </location>
</feature>
<evidence type="ECO:0000256" key="1">
    <source>
        <dbReference type="SAM" id="MobiDB-lite"/>
    </source>
</evidence>
<dbReference type="NCBIfam" id="TIGR01965">
    <property type="entry name" value="VCBS_repeat"/>
    <property type="match status" value="1"/>
</dbReference>
<evidence type="ECO:0000259" key="2">
    <source>
        <dbReference type="PROSITE" id="PS50268"/>
    </source>
</evidence>